<dbReference type="Pfam" id="PF04055">
    <property type="entry name" value="Radical_SAM"/>
    <property type="match status" value="1"/>
</dbReference>
<dbReference type="Proteomes" id="UP000031623">
    <property type="component" value="Chromosome"/>
</dbReference>
<dbReference type="GO" id="GO:0046872">
    <property type="term" value="F:metal ion binding"/>
    <property type="evidence" value="ECO:0007669"/>
    <property type="project" value="UniProtKB-KW"/>
</dbReference>
<keyword evidence="2" id="KW-0949">S-adenosyl-L-methionine</keyword>
<name>A0A090BV50_9GAMM</name>
<evidence type="ECO:0000256" key="1">
    <source>
        <dbReference type="ARBA" id="ARBA00001966"/>
    </source>
</evidence>
<feature type="domain" description="Radical SAM core" evidence="6">
    <location>
        <begin position="59"/>
        <end position="158"/>
    </location>
</feature>
<protein>
    <recommendedName>
        <fullName evidence="6">Radical SAM core domain-containing protein</fullName>
    </recommendedName>
</protein>
<dbReference type="InterPro" id="IPR013785">
    <property type="entry name" value="Aldolase_TIM"/>
</dbReference>
<evidence type="ECO:0000259" key="6">
    <source>
        <dbReference type="Pfam" id="PF04055"/>
    </source>
</evidence>
<dbReference type="InterPro" id="IPR050377">
    <property type="entry name" value="Radical_SAM_PqqE_MftC-like"/>
</dbReference>
<dbReference type="OrthoDB" id="9780503at2"/>
<proteinExistence type="predicted"/>
<keyword evidence="8" id="KW-1185">Reference proteome</keyword>
<gene>
    <name evidence="7" type="ORF">THII_1944</name>
</gene>
<dbReference type="HOGENOM" id="CLU_794397_0_0_6"/>
<dbReference type="SUPFAM" id="SSF102114">
    <property type="entry name" value="Radical SAM enzymes"/>
    <property type="match status" value="1"/>
</dbReference>
<organism evidence="7 8">
    <name type="scientific">Thioploca ingrica</name>
    <dbReference type="NCBI Taxonomy" id="40754"/>
    <lineage>
        <taxon>Bacteria</taxon>
        <taxon>Pseudomonadati</taxon>
        <taxon>Pseudomonadota</taxon>
        <taxon>Gammaproteobacteria</taxon>
        <taxon>Thiotrichales</taxon>
        <taxon>Thiotrichaceae</taxon>
        <taxon>Thioploca</taxon>
    </lineage>
</organism>
<dbReference type="CDD" id="cd01335">
    <property type="entry name" value="Radical_SAM"/>
    <property type="match status" value="1"/>
</dbReference>
<dbReference type="Gene3D" id="3.20.20.70">
    <property type="entry name" value="Aldolase class I"/>
    <property type="match status" value="1"/>
</dbReference>
<evidence type="ECO:0000256" key="4">
    <source>
        <dbReference type="ARBA" id="ARBA00023004"/>
    </source>
</evidence>
<keyword evidence="4" id="KW-0408">Iron</keyword>
<dbReference type="InterPro" id="IPR058240">
    <property type="entry name" value="rSAM_sf"/>
</dbReference>
<evidence type="ECO:0000313" key="7">
    <source>
        <dbReference type="EMBL" id="BAP56241.1"/>
    </source>
</evidence>
<dbReference type="PANTHER" id="PTHR11228:SF7">
    <property type="entry name" value="PQQA PEPTIDE CYCLASE"/>
    <property type="match status" value="1"/>
</dbReference>
<dbReference type="GO" id="GO:0003824">
    <property type="term" value="F:catalytic activity"/>
    <property type="evidence" value="ECO:0007669"/>
    <property type="project" value="InterPro"/>
</dbReference>
<dbReference type="PANTHER" id="PTHR11228">
    <property type="entry name" value="RADICAL SAM DOMAIN PROTEIN"/>
    <property type="match status" value="1"/>
</dbReference>
<reference evidence="7 8" key="1">
    <citation type="journal article" date="2014" name="ISME J.">
        <title>Ecophysiology of Thioploca ingrica as revealed by the complete genome sequence supplemented with proteomic evidence.</title>
        <authorList>
            <person name="Kojima H."/>
            <person name="Ogura Y."/>
            <person name="Yamamoto N."/>
            <person name="Togashi T."/>
            <person name="Mori H."/>
            <person name="Watanabe T."/>
            <person name="Nemoto F."/>
            <person name="Kurokawa K."/>
            <person name="Hayashi T."/>
            <person name="Fukui M."/>
        </authorList>
    </citation>
    <scope>NUCLEOTIDE SEQUENCE [LARGE SCALE GENOMIC DNA]</scope>
</reference>
<sequence length="349" mass="40296">MKSIIKSMLSKSLWRYIALKRRLPWGPYKRMSSRDRNSFASMLSIWRPSNALPVILLEWNMTRWCNYKCSYCNQPHQRFARNGKYTAHAFDNFPLEDWLSAFARHFENRRLALLISGGEPMMDKKNMLPFLQKLTVMPTVEYINISTNASWNPKMYEGLDLSKIMLLLSYHPTQVAQESFFNRLDELLEFGFKIGMVNFVMSKDNFAQYSDFKTKIAKKGVPSHSSPQWQLRGKYSKEELAILKQELPEMDYSYRTGVISTFGKKCLFPAVSYQMDQTGHILVSCHPQVTGSFFDQSLPSVFAGPVPCPHISCGCLHKYSLLKGSNRDTNVNILQIYSNILKQKQGINS</sequence>
<keyword evidence="3" id="KW-0479">Metal-binding</keyword>
<dbReference type="GO" id="GO:0051536">
    <property type="term" value="F:iron-sulfur cluster binding"/>
    <property type="evidence" value="ECO:0007669"/>
    <property type="project" value="UniProtKB-KW"/>
</dbReference>
<dbReference type="InterPro" id="IPR007197">
    <property type="entry name" value="rSAM"/>
</dbReference>
<accession>A0A090BV50</accession>
<evidence type="ECO:0000256" key="5">
    <source>
        <dbReference type="ARBA" id="ARBA00023014"/>
    </source>
</evidence>
<dbReference type="STRING" id="40754.THII_1944"/>
<evidence type="ECO:0000256" key="3">
    <source>
        <dbReference type="ARBA" id="ARBA00022723"/>
    </source>
</evidence>
<keyword evidence="5" id="KW-0411">Iron-sulfur</keyword>
<dbReference type="SFLD" id="SFLDS00029">
    <property type="entry name" value="Radical_SAM"/>
    <property type="match status" value="1"/>
</dbReference>
<evidence type="ECO:0000256" key="2">
    <source>
        <dbReference type="ARBA" id="ARBA00022691"/>
    </source>
</evidence>
<dbReference type="KEGG" id="tig:THII_1944"/>
<dbReference type="AlphaFoldDB" id="A0A090BV50"/>
<comment type="cofactor">
    <cofactor evidence="1">
        <name>[4Fe-4S] cluster</name>
        <dbReference type="ChEBI" id="CHEBI:49883"/>
    </cofactor>
</comment>
<evidence type="ECO:0000313" key="8">
    <source>
        <dbReference type="Proteomes" id="UP000031623"/>
    </source>
</evidence>
<dbReference type="EMBL" id="AP014633">
    <property type="protein sequence ID" value="BAP56241.1"/>
    <property type="molecule type" value="Genomic_DNA"/>
</dbReference>